<reference evidence="2" key="1">
    <citation type="submission" date="2021-08" db="EMBL/GenBank/DDBJ databases">
        <title>WGS assembly of Ceratopteris richardii.</title>
        <authorList>
            <person name="Marchant D.B."/>
            <person name="Chen G."/>
            <person name="Jenkins J."/>
            <person name="Shu S."/>
            <person name="Leebens-Mack J."/>
            <person name="Grimwood J."/>
            <person name="Schmutz J."/>
            <person name="Soltis P."/>
            <person name="Soltis D."/>
            <person name="Chen Z.-H."/>
        </authorList>
    </citation>
    <scope>NUCLEOTIDE SEQUENCE</scope>
    <source>
        <strain evidence="2">Whitten #5841</strain>
        <tissue evidence="2">Leaf</tissue>
    </source>
</reference>
<comment type="caution">
    <text evidence="2">The sequence shown here is derived from an EMBL/GenBank/DDBJ whole genome shotgun (WGS) entry which is preliminary data.</text>
</comment>
<keyword evidence="3" id="KW-1185">Reference proteome</keyword>
<accession>A0A8T2UMW3</accession>
<evidence type="ECO:0008006" key="4">
    <source>
        <dbReference type="Google" id="ProtNLM"/>
    </source>
</evidence>
<dbReference type="Proteomes" id="UP000825935">
    <property type="component" value="Chromosome 5"/>
</dbReference>
<evidence type="ECO:0000256" key="1">
    <source>
        <dbReference type="SAM" id="MobiDB-lite"/>
    </source>
</evidence>
<name>A0A8T2UMW3_CERRI</name>
<organism evidence="2 3">
    <name type="scientific">Ceratopteris richardii</name>
    <name type="common">Triangle waterfern</name>
    <dbReference type="NCBI Taxonomy" id="49495"/>
    <lineage>
        <taxon>Eukaryota</taxon>
        <taxon>Viridiplantae</taxon>
        <taxon>Streptophyta</taxon>
        <taxon>Embryophyta</taxon>
        <taxon>Tracheophyta</taxon>
        <taxon>Polypodiopsida</taxon>
        <taxon>Polypodiidae</taxon>
        <taxon>Polypodiales</taxon>
        <taxon>Pteridineae</taxon>
        <taxon>Pteridaceae</taxon>
        <taxon>Parkerioideae</taxon>
        <taxon>Ceratopteris</taxon>
    </lineage>
</organism>
<dbReference type="OrthoDB" id="913988at2759"/>
<dbReference type="EMBL" id="CM035410">
    <property type="protein sequence ID" value="KAH7437491.1"/>
    <property type="molecule type" value="Genomic_DNA"/>
</dbReference>
<evidence type="ECO:0000313" key="2">
    <source>
        <dbReference type="EMBL" id="KAH7437491.1"/>
    </source>
</evidence>
<protein>
    <recommendedName>
        <fullName evidence="4">BED-type domain-containing protein</fullName>
    </recommendedName>
</protein>
<gene>
    <name evidence="2" type="ORF">KP509_05G074500</name>
</gene>
<feature type="region of interest" description="Disordered" evidence="1">
    <location>
        <begin position="107"/>
        <end position="137"/>
    </location>
</feature>
<dbReference type="AlphaFoldDB" id="A0A8T2UMW3"/>
<sequence length="152" mass="16859">MPRKAGGEWEYVDKVKPLPKGNWTCKCKFCGHVWDGGANRIRAHILGLKGYGVDKCAQAPRNIQEACRKLLAKSSQESGSCSNVNVMYQNEEILENESANVVEDIDASQPCGDSSSLHASQKRKTSQGPLQKAWEAQARDDADKALRRFFFA</sequence>
<evidence type="ECO:0000313" key="3">
    <source>
        <dbReference type="Proteomes" id="UP000825935"/>
    </source>
</evidence>
<proteinExistence type="predicted"/>